<accession>A0A0D0DN71</accession>
<feature type="compositionally biased region" description="Acidic residues" evidence="1">
    <location>
        <begin position="75"/>
        <end position="87"/>
    </location>
</feature>
<keyword evidence="3" id="KW-1185">Reference proteome</keyword>
<gene>
    <name evidence="2" type="ORF">PAXRUDRAFT_16047</name>
</gene>
<feature type="region of interest" description="Disordered" evidence="1">
    <location>
        <begin position="1"/>
        <end position="87"/>
    </location>
</feature>
<dbReference type="Proteomes" id="UP000054538">
    <property type="component" value="Unassembled WGS sequence"/>
</dbReference>
<reference evidence="2 3" key="1">
    <citation type="submission" date="2014-04" db="EMBL/GenBank/DDBJ databases">
        <authorList>
            <consortium name="DOE Joint Genome Institute"/>
            <person name="Kuo A."/>
            <person name="Kohler A."/>
            <person name="Jargeat P."/>
            <person name="Nagy L.G."/>
            <person name="Floudas D."/>
            <person name="Copeland A."/>
            <person name="Barry K.W."/>
            <person name="Cichocki N."/>
            <person name="Veneault-Fourrey C."/>
            <person name="LaButti K."/>
            <person name="Lindquist E.A."/>
            <person name="Lipzen A."/>
            <person name="Lundell T."/>
            <person name="Morin E."/>
            <person name="Murat C."/>
            <person name="Sun H."/>
            <person name="Tunlid A."/>
            <person name="Henrissat B."/>
            <person name="Grigoriev I.V."/>
            <person name="Hibbett D.S."/>
            <person name="Martin F."/>
            <person name="Nordberg H.P."/>
            <person name="Cantor M.N."/>
            <person name="Hua S.X."/>
        </authorList>
    </citation>
    <scope>NUCLEOTIDE SEQUENCE [LARGE SCALE GENOMIC DNA]</scope>
    <source>
        <strain evidence="2 3">Ve08.2h10</strain>
    </source>
</reference>
<sequence>MKPMGDGKYPGVSQDFNHTEVKFDDSQSSITITPASGHNGTARTTPHDCELSGVPTGLAEDVDTPASKTRPSAPDGEDGSELDDDSNGLELDVVVDESQGITITTETEDSPAITLEDLISEPGESDGDDASHNWLDFKGKKIDKASVIRCLFSSELAKKLWEHLLRVHGYTRNFSPKTSLNCDDLTGEQFLVGDLAALLICSDKTIALAILQVTSIEQDKQCISGVAEDSLQLSTVKTFVSGQILQMMPTATHNDDRNPTLPATQQLLCGQDLTASLRHSNGRRNPTQVHKLAL</sequence>
<evidence type="ECO:0000313" key="3">
    <source>
        <dbReference type="Proteomes" id="UP000054538"/>
    </source>
</evidence>
<dbReference type="HOGENOM" id="CLU_946989_0_0_1"/>
<organism evidence="2 3">
    <name type="scientific">Paxillus rubicundulus Ve08.2h10</name>
    <dbReference type="NCBI Taxonomy" id="930991"/>
    <lineage>
        <taxon>Eukaryota</taxon>
        <taxon>Fungi</taxon>
        <taxon>Dikarya</taxon>
        <taxon>Basidiomycota</taxon>
        <taxon>Agaricomycotina</taxon>
        <taxon>Agaricomycetes</taxon>
        <taxon>Agaricomycetidae</taxon>
        <taxon>Boletales</taxon>
        <taxon>Paxilineae</taxon>
        <taxon>Paxillaceae</taxon>
        <taxon>Paxillus</taxon>
    </lineage>
</organism>
<dbReference type="AlphaFoldDB" id="A0A0D0DN71"/>
<evidence type="ECO:0000313" key="2">
    <source>
        <dbReference type="EMBL" id="KIK79955.1"/>
    </source>
</evidence>
<feature type="compositionally biased region" description="Polar residues" evidence="1">
    <location>
        <begin position="26"/>
        <end position="44"/>
    </location>
</feature>
<evidence type="ECO:0000256" key="1">
    <source>
        <dbReference type="SAM" id="MobiDB-lite"/>
    </source>
</evidence>
<dbReference type="EMBL" id="KN826139">
    <property type="protein sequence ID" value="KIK79955.1"/>
    <property type="molecule type" value="Genomic_DNA"/>
</dbReference>
<proteinExistence type="predicted"/>
<name>A0A0D0DN71_9AGAM</name>
<reference evidence="3" key="2">
    <citation type="submission" date="2015-01" db="EMBL/GenBank/DDBJ databases">
        <title>Evolutionary Origins and Diversification of the Mycorrhizal Mutualists.</title>
        <authorList>
            <consortium name="DOE Joint Genome Institute"/>
            <consortium name="Mycorrhizal Genomics Consortium"/>
            <person name="Kohler A."/>
            <person name="Kuo A."/>
            <person name="Nagy L.G."/>
            <person name="Floudas D."/>
            <person name="Copeland A."/>
            <person name="Barry K.W."/>
            <person name="Cichocki N."/>
            <person name="Veneault-Fourrey C."/>
            <person name="LaButti K."/>
            <person name="Lindquist E.A."/>
            <person name="Lipzen A."/>
            <person name="Lundell T."/>
            <person name="Morin E."/>
            <person name="Murat C."/>
            <person name="Riley R."/>
            <person name="Ohm R."/>
            <person name="Sun H."/>
            <person name="Tunlid A."/>
            <person name="Henrissat B."/>
            <person name="Grigoriev I.V."/>
            <person name="Hibbett D.S."/>
            <person name="Martin F."/>
        </authorList>
    </citation>
    <scope>NUCLEOTIDE SEQUENCE [LARGE SCALE GENOMIC DNA]</scope>
    <source>
        <strain evidence="3">Ve08.2h10</strain>
    </source>
</reference>
<protein>
    <submittedName>
        <fullName evidence="2">Unplaced genomic scaffold scaffold_1317, whole genome shotgun sequence</fullName>
    </submittedName>
</protein>
<dbReference type="InParanoid" id="A0A0D0DN71"/>